<name>E0S3A0_BUTPB</name>
<dbReference type="EMBL" id="CP001811">
    <property type="protein sequence ID" value="ADL35882.1"/>
    <property type="molecule type" value="Genomic_DNA"/>
</dbReference>
<sequence length="95" mass="10307">MNDLIKLLSDGHARTEKLLAIELHTTVEDVKRQIEYLENMGIIRRVNYSSCGSGCSDGGGCGGNCSKCAPKGGFQNMGVMYEVVPATQKRLNLTL</sequence>
<gene>
    <name evidence="1" type="ordered locus">bpr_III196</name>
</gene>
<dbReference type="eggNOG" id="ENOG5034CDZ">
    <property type="taxonomic scope" value="Bacteria"/>
</dbReference>
<organism evidence="1 2">
    <name type="scientific">Butyrivibrio proteoclasticus (strain ATCC 51982 / DSM 14932 / B316)</name>
    <name type="common">Clostridium proteoclasticum</name>
    <dbReference type="NCBI Taxonomy" id="515622"/>
    <lineage>
        <taxon>Bacteria</taxon>
        <taxon>Bacillati</taxon>
        <taxon>Bacillota</taxon>
        <taxon>Clostridia</taxon>
        <taxon>Lachnospirales</taxon>
        <taxon>Lachnospiraceae</taxon>
        <taxon>Butyrivibrio</taxon>
    </lineage>
</organism>
<evidence type="ECO:0008006" key="3">
    <source>
        <dbReference type="Google" id="ProtNLM"/>
    </source>
</evidence>
<dbReference type="KEGG" id="bpb:bpr_III196"/>
<proteinExistence type="predicted"/>
<dbReference type="SUPFAM" id="SSF46785">
    <property type="entry name" value="Winged helix' DNA-binding domain"/>
    <property type="match status" value="1"/>
</dbReference>
<evidence type="ECO:0000313" key="2">
    <source>
        <dbReference type="Proteomes" id="UP000001299"/>
    </source>
</evidence>
<accession>E0S3A0</accession>
<dbReference type="HOGENOM" id="CLU_174006_0_0_9"/>
<dbReference type="RefSeq" id="WP_013282532.1">
    <property type="nucleotide sequence ID" value="NC_014388.1"/>
</dbReference>
<keyword evidence="2" id="KW-1185">Reference proteome</keyword>
<protein>
    <recommendedName>
        <fullName evidence="3">FeoC like transcriptional regulator</fullName>
    </recommendedName>
</protein>
<dbReference type="Gene3D" id="1.10.10.10">
    <property type="entry name" value="Winged helix-like DNA-binding domain superfamily/Winged helix DNA-binding domain"/>
    <property type="match status" value="1"/>
</dbReference>
<reference evidence="1 2" key="1">
    <citation type="journal article" date="2010" name="PLoS ONE">
        <title>The glycobiome of the rumen bacterium Butyrivibrio proteoclasticus B316(T) highlights adaptation to a polysaccharide-rich environment.</title>
        <authorList>
            <person name="Kelly W.J."/>
            <person name="Leahy S.C."/>
            <person name="Altermann E."/>
            <person name="Yeoman C.J."/>
            <person name="Dunne J.C."/>
            <person name="Kong Z."/>
            <person name="Pacheco D.M."/>
            <person name="Li D."/>
            <person name="Noel S.J."/>
            <person name="Moon C.D."/>
            <person name="Cookson A.L."/>
            <person name="Attwood G.T."/>
        </authorList>
    </citation>
    <scope>NUCLEOTIDE SEQUENCE [LARGE SCALE GENOMIC DNA]</scope>
    <source>
        <strain evidence="2">ATCC 51982 / DSM 14932 / B316</strain>
    </source>
</reference>
<dbReference type="Proteomes" id="UP000001299">
    <property type="component" value="Chromosome 2"/>
</dbReference>
<dbReference type="STRING" id="515622.bpr_III196"/>
<dbReference type="AlphaFoldDB" id="E0S3A0"/>
<dbReference type="InterPro" id="IPR036388">
    <property type="entry name" value="WH-like_DNA-bd_sf"/>
</dbReference>
<evidence type="ECO:0000313" key="1">
    <source>
        <dbReference type="EMBL" id="ADL35882.1"/>
    </source>
</evidence>
<dbReference type="InterPro" id="IPR036390">
    <property type="entry name" value="WH_DNA-bd_sf"/>
</dbReference>